<protein>
    <submittedName>
        <fullName evidence="2">dTDP-4-dehydrorhamnose 3,5-epimerase</fullName>
    </submittedName>
</protein>
<feature type="domain" description="NAD-dependent epimerase/dehydratase" evidence="1">
    <location>
        <begin position="7"/>
        <end position="232"/>
    </location>
</feature>
<evidence type="ECO:0000259" key="1">
    <source>
        <dbReference type="Pfam" id="PF01370"/>
    </source>
</evidence>
<organism evidence="2 3">
    <name type="scientific">Maritalea porphyrae</name>
    <dbReference type="NCBI Taxonomy" id="880732"/>
    <lineage>
        <taxon>Bacteria</taxon>
        <taxon>Pseudomonadati</taxon>
        <taxon>Pseudomonadota</taxon>
        <taxon>Alphaproteobacteria</taxon>
        <taxon>Hyphomicrobiales</taxon>
        <taxon>Devosiaceae</taxon>
        <taxon>Maritalea</taxon>
    </lineage>
</organism>
<proteinExistence type="predicted"/>
<dbReference type="InterPro" id="IPR036291">
    <property type="entry name" value="NAD(P)-bd_dom_sf"/>
</dbReference>
<dbReference type="Gene3D" id="3.40.50.720">
    <property type="entry name" value="NAD(P)-binding Rossmann-like Domain"/>
    <property type="match status" value="1"/>
</dbReference>
<dbReference type="InterPro" id="IPR001509">
    <property type="entry name" value="Epimerase_deHydtase"/>
</dbReference>
<dbReference type="RefSeq" id="WP_284366350.1">
    <property type="nucleotide sequence ID" value="NZ_BSNI01000005.1"/>
</dbReference>
<dbReference type="PANTHER" id="PTHR48079">
    <property type="entry name" value="PROTEIN YEEZ"/>
    <property type="match status" value="1"/>
</dbReference>
<dbReference type="SUPFAM" id="SSF51735">
    <property type="entry name" value="NAD(P)-binding Rossmann-fold domains"/>
    <property type="match status" value="1"/>
</dbReference>
<evidence type="ECO:0000313" key="3">
    <source>
        <dbReference type="Proteomes" id="UP001161405"/>
    </source>
</evidence>
<dbReference type="Pfam" id="PF01370">
    <property type="entry name" value="Epimerase"/>
    <property type="match status" value="1"/>
</dbReference>
<keyword evidence="3" id="KW-1185">Reference proteome</keyword>
<gene>
    <name evidence="2" type="primary">galE1</name>
    <name evidence="2" type="ORF">GCM10007879_32890</name>
</gene>
<name>A0ABQ5UXF4_9HYPH</name>
<comment type="caution">
    <text evidence="2">The sequence shown here is derived from an EMBL/GenBank/DDBJ whole genome shotgun (WGS) entry which is preliminary data.</text>
</comment>
<accession>A0ABQ5UXF4</accession>
<reference evidence="2" key="2">
    <citation type="submission" date="2023-01" db="EMBL/GenBank/DDBJ databases">
        <title>Draft genome sequence of Maritalea porphyrae strain NBRC 107169.</title>
        <authorList>
            <person name="Sun Q."/>
            <person name="Mori K."/>
        </authorList>
    </citation>
    <scope>NUCLEOTIDE SEQUENCE</scope>
    <source>
        <strain evidence="2">NBRC 107169</strain>
    </source>
</reference>
<sequence length="339" mass="37802">MSAKKKVLVTGATGFLGSHIIAALRDHKEFETVAACRTPGNLPAWFVGEVRPGDLTDPTYRQDLFSDIDVVLHVGTWATFWGHRSEEKERFFDVACDLVDLAVRHKVDRFALASTVAMVGRRSIGEVDDFATPEKSGFWPHLDYLIDLDAYMQTKATTHTNFTNMRLGHFVGRGNKLGIAPALLPRLSTYMVPWLAGGTNRLPLVSGRDMARAFVKFCEATELKSNESFNICHDDAPTMREVVNEMSTLARVPKPLFSVPFWAAYVFGGLMEILHPVLPGKAPFLTRSLVRVSEDRKPSIEYAKQKLGFVAQDDWRDALAESVQESIEFGMPWPALGQA</sequence>
<reference evidence="2" key="1">
    <citation type="journal article" date="2014" name="Int. J. Syst. Evol. Microbiol.">
        <title>Complete genome of a new Firmicutes species belonging to the dominant human colonic microbiota ('Ruminococcus bicirculans') reveals two chromosomes and a selective capacity to utilize plant glucans.</title>
        <authorList>
            <consortium name="NISC Comparative Sequencing Program"/>
            <person name="Wegmann U."/>
            <person name="Louis P."/>
            <person name="Goesmann A."/>
            <person name="Henrissat B."/>
            <person name="Duncan S.H."/>
            <person name="Flint H.J."/>
        </authorList>
    </citation>
    <scope>NUCLEOTIDE SEQUENCE</scope>
    <source>
        <strain evidence="2">NBRC 107169</strain>
    </source>
</reference>
<dbReference type="EMBL" id="BSNI01000005">
    <property type="protein sequence ID" value="GLQ19040.1"/>
    <property type="molecule type" value="Genomic_DNA"/>
</dbReference>
<dbReference type="Proteomes" id="UP001161405">
    <property type="component" value="Unassembled WGS sequence"/>
</dbReference>
<dbReference type="InterPro" id="IPR051783">
    <property type="entry name" value="NAD(P)-dependent_oxidoreduct"/>
</dbReference>
<evidence type="ECO:0000313" key="2">
    <source>
        <dbReference type="EMBL" id="GLQ19040.1"/>
    </source>
</evidence>
<dbReference type="PANTHER" id="PTHR48079:SF6">
    <property type="entry name" value="NAD(P)-BINDING DOMAIN-CONTAINING PROTEIN-RELATED"/>
    <property type="match status" value="1"/>
</dbReference>